<dbReference type="EMBL" id="CP032568">
    <property type="protein sequence ID" value="AYF74619.1"/>
    <property type="molecule type" value="Genomic_DNA"/>
</dbReference>
<keyword evidence="4" id="KW-1185">Reference proteome</keyword>
<dbReference type="GO" id="GO:0005576">
    <property type="term" value="C:extracellular region"/>
    <property type="evidence" value="ECO:0007669"/>
    <property type="project" value="TreeGrafter"/>
</dbReference>
<organism evidence="3 4">
    <name type="scientific">Nocardia yunnanensis</name>
    <dbReference type="NCBI Taxonomy" id="2382165"/>
    <lineage>
        <taxon>Bacteria</taxon>
        <taxon>Bacillati</taxon>
        <taxon>Actinomycetota</taxon>
        <taxon>Actinomycetes</taxon>
        <taxon>Mycobacteriales</taxon>
        <taxon>Nocardiaceae</taxon>
        <taxon>Nocardia</taxon>
    </lineage>
</organism>
<name>A0A386ZDR6_9NOCA</name>
<feature type="domain" description="Mce/MlaD" evidence="1">
    <location>
        <begin position="52"/>
        <end position="126"/>
    </location>
</feature>
<dbReference type="Gene3D" id="1.10.287.950">
    <property type="entry name" value="Methyl-accepting chemotaxis protein"/>
    <property type="match status" value="1"/>
</dbReference>
<dbReference type="PROSITE" id="PS51257">
    <property type="entry name" value="PROKAR_LIPOPROTEIN"/>
    <property type="match status" value="1"/>
</dbReference>
<evidence type="ECO:0000259" key="2">
    <source>
        <dbReference type="Pfam" id="PF11887"/>
    </source>
</evidence>
<evidence type="ECO:0000313" key="4">
    <source>
        <dbReference type="Proteomes" id="UP000267164"/>
    </source>
</evidence>
<reference evidence="3 4" key="1">
    <citation type="submission" date="2018-09" db="EMBL/GenBank/DDBJ databases">
        <title>Nocardia yunnanensis sp. nov., an actinomycete isolated from a soil sample.</title>
        <authorList>
            <person name="Zhang J."/>
        </authorList>
    </citation>
    <scope>NUCLEOTIDE SEQUENCE [LARGE SCALE GENOMIC DNA]</scope>
    <source>
        <strain evidence="3 4">CFHS0054</strain>
    </source>
</reference>
<dbReference type="AlphaFoldDB" id="A0A386ZDR6"/>
<dbReference type="InterPro" id="IPR005693">
    <property type="entry name" value="Mce"/>
</dbReference>
<accession>A0A386ZDR6</accession>
<dbReference type="Proteomes" id="UP000267164">
    <property type="component" value="Chromosome"/>
</dbReference>
<dbReference type="InterPro" id="IPR024516">
    <property type="entry name" value="Mce_C"/>
</dbReference>
<dbReference type="InterPro" id="IPR052336">
    <property type="entry name" value="MlaD_Phospholipid_Transporter"/>
</dbReference>
<proteinExistence type="predicted"/>
<dbReference type="InterPro" id="IPR003399">
    <property type="entry name" value="Mce/MlaD"/>
</dbReference>
<gene>
    <name evidence="3" type="ORF">D7D52_12945</name>
</gene>
<dbReference type="Pfam" id="PF02470">
    <property type="entry name" value="MlaD"/>
    <property type="match status" value="1"/>
</dbReference>
<dbReference type="OrthoDB" id="4368973at2"/>
<dbReference type="KEGG" id="nyu:D7D52_12945"/>
<sequence length="371" mass="38386">MSNRLLRELCSGRTARRAIVALAVSATAVVASGCGVTVESLPLPKPGAGGETYTVHAVFDNALNLPDQAKVKIGGSDVGVVTKITTKDFKANVDLSIRKDIELPEGSSAELRQATPLGDVFVAVSKPKTAPGASMIKDGGTLKDTSAGATVEELLMSISLLFNGGGIANLSKLTSELDSIVGGRGQQLGEVITQMTSVMTSLNKNSSRIDGTLAGFSALADTIQANHDQLGQVADTLPGMIGAIAENNQALGDLLRKVSTTSAALGDYANTTSDQLSSLLDNVSQLMNALSKTDQTLGPALDALHDVRPKADASFKGDTLAVAATLTMLDIGLLTDPANSKFPDLKDLNDFGGSLIQVLQVIYGRVNGGHR</sequence>
<dbReference type="PANTHER" id="PTHR33371">
    <property type="entry name" value="INTERMEMBRANE PHOSPHOLIPID TRANSPORT SYSTEM BINDING PROTEIN MLAD-RELATED"/>
    <property type="match status" value="1"/>
</dbReference>
<evidence type="ECO:0000313" key="3">
    <source>
        <dbReference type="EMBL" id="AYF74619.1"/>
    </source>
</evidence>
<dbReference type="NCBIfam" id="TIGR00996">
    <property type="entry name" value="Mtu_fam_mce"/>
    <property type="match status" value="1"/>
</dbReference>
<evidence type="ECO:0000259" key="1">
    <source>
        <dbReference type="Pfam" id="PF02470"/>
    </source>
</evidence>
<dbReference type="SUPFAM" id="SSF58104">
    <property type="entry name" value="Methyl-accepting chemotaxis protein (MCP) signaling domain"/>
    <property type="match status" value="1"/>
</dbReference>
<feature type="domain" description="Mammalian cell entry C-terminal" evidence="2">
    <location>
        <begin position="135"/>
        <end position="319"/>
    </location>
</feature>
<protein>
    <submittedName>
        <fullName evidence="3">MCE family protein</fullName>
    </submittedName>
</protein>
<dbReference type="PANTHER" id="PTHR33371:SF15">
    <property type="entry name" value="LIPOPROTEIN LPRN"/>
    <property type="match status" value="1"/>
</dbReference>
<dbReference type="Pfam" id="PF11887">
    <property type="entry name" value="Mce4_CUP1"/>
    <property type="match status" value="1"/>
</dbReference>
<dbReference type="RefSeq" id="WP_120736538.1">
    <property type="nucleotide sequence ID" value="NZ_CP032568.1"/>
</dbReference>